<reference evidence="2 3" key="1">
    <citation type="journal article" date="2017" name="Int. J. Parasitol.">
        <title>The genome of the protozoan parasite Cystoisospora suis and a reverse vaccinology approach to identify vaccine candidates.</title>
        <authorList>
            <person name="Palmieri N."/>
            <person name="Shrestha A."/>
            <person name="Ruttkowski B."/>
            <person name="Beck T."/>
            <person name="Vogl C."/>
            <person name="Tomley F."/>
            <person name="Blake D.P."/>
            <person name="Joachim A."/>
        </authorList>
    </citation>
    <scope>NUCLEOTIDE SEQUENCE [LARGE SCALE GENOMIC DNA]</scope>
    <source>
        <strain evidence="2 3">Wien I</strain>
    </source>
</reference>
<evidence type="ECO:0000256" key="1">
    <source>
        <dbReference type="SAM" id="MobiDB-lite"/>
    </source>
</evidence>
<dbReference type="Gene3D" id="2.10.50.10">
    <property type="entry name" value="Tumor Necrosis Factor Receptor, subunit A, domain 2"/>
    <property type="match status" value="3"/>
</dbReference>
<dbReference type="GeneID" id="94429777"/>
<dbReference type="SUPFAM" id="SSF57184">
    <property type="entry name" value="Growth factor receptor domain"/>
    <property type="match status" value="1"/>
</dbReference>
<feature type="region of interest" description="Disordered" evidence="1">
    <location>
        <begin position="253"/>
        <end position="275"/>
    </location>
</feature>
<dbReference type="EMBL" id="MIGC01003243">
    <property type="protein sequence ID" value="PHJ19753.1"/>
    <property type="molecule type" value="Genomic_DNA"/>
</dbReference>
<name>A0A2C6KUG2_9APIC</name>
<feature type="region of interest" description="Disordered" evidence="1">
    <location>
        <begin position="1"/>
        <end position="21"/>
    </location>
</feature>
<dbReference type="PANTHER" id="PTHR46104">
    <property type="entry name" value="GENE 9195-RELATED-RELATED"/>
    <property type="match status" value="1"/>
</dbReference>
<dbReference type="Proteomes" id="UP000221165">
    <property type="component" value="Unassembled WGS sequence"/>
</dbReference>
<proteinExistence type="predicted"/>
<organism evidence="2 3">
    <name type="scientific">Cystoisospora suis</name>
    <dbReference type="NCBI Taxonomy" id="483139"/>
    <lineage>
        <taxon>Eukaryota</taxon>
        <taxon>Sar</taxon>
        <taxon>Alveolata</taxon>
        <taxon>Apicomplexa</taxon>
        <taxon>Conoidasida</taxon>
        <taxon>Coccidia</taxon>
        <taxon>Eucoccidiorida</taxon>
        <taxon>Eimeriorina</taxon>
        <taxon>Sarcocystidae</taxon>
        <taxon>Cystoisospora</taxon>
    </lineage>
</organism>
<dbReference type="OrthoDB" id="345093at2759"/>
<evidence type="ECO:0000313" key="3">
    <source>
        <dbReference type="Proteomes" id="UP000221165"/>
    </source>
</evidence>
<dbReference type="AlphaFoldDB" id="A0A2C6KUG2"/>
<protein>
    <submittedName>
        <fullName evidence="2">Gcc2 and gcc3 domain-containing protein</fullName>
    </submittedName>
</protein>
<comment type="caution">
    <text evidence="2">The sequence shown here is derived from an EMBL/GenBank/DDBJ whole genome shotgun (WGS) entry which is preliminary data.</text>
</comment>
<dbReference type="PANTHER" id="PTHR46104:SF1">
    <property type="entry name" value="GENE 9195-RELATED"/>
    <property type="match status" value="1"/>
</dbReference>
<feature type="region of interest" description="Disordered" evidence="1">
    <location>
        <begin position="402"/>
        <end position="435"/>
    </location>
</feature>
<gene>
    <name evidence="2" type="ORF">CSUI_006406</name>
</gene>
<sequence>MTDSQEMRACPPGTHTRSAGATSLHDCIEADPGGFVSYHGAPAPEGPCAAGYYCPRGSTSAHQRACPSGTYLASTGGTELSECKACPEGFECLKYSTGDVIRACPQGHYCPEGTSWGAKPCPVGTYRLEVGGTRRADCHPCSPGMYCSETGLTVPVAPCAAGYLCLGGASSGKPPNDQTGSRCSAGGFCPEGAIQKFPCPAGTYNPREGGESDQACEPCPAGKYCSGTTRETPDGDCSAGFVCTGAAASADEAPAEPGHYTEEGATEQSPCSPGSYTEKYGQSQCTPCPSGYFCDEPGMSSLKMCPASTYCEESSESPTKCPAGTFSATPLQSTIAGCQDCPPGHFCPTPGRDSPAGPCSAGFYCLSQSTTAEPPGTPSTLGGPCPVGHYCVAVGWLDREKLNSRDKSPGKSAGSEKPAPCPLGTTGPSAKQQSDKGCRPCQPGYYCATSGLAKATTLCQPGFTCPGGSSSGRQQLCSAGHMCPAGSSYETQCPEGEASQLGSIVKQNNSAPLEASTCYISRKSRGVDAPKGKKGASATSAFVVAGTYQAKTGQSDCTKCPRGYHCTPGGRKKYWDSACPAGKYCPDLGTLDQVTCEEGTYSTREARVSSSECLPCPPGRLCKNPESLPSGGAECPAGFYCKLGVWGDVSAHRGARCPRGFYCPAGVGEPVPCPAGRDSPGRICPDSECCAYTCIRAEEPPYLGKICPSTSLGDPAGDCPASRSCPEGSADGVPCAKGAYCPEGSSAPLRCPPGTMSPFVGNAVEIQCTKCPAGKYCEGPTGDSSEGVGSTVPTGDCKAGYYCPEGSYTELGTLCPRGSFCPEGSAVPTACPAANTTPAEGLSKCIGCVAGMSCQRGTVTACDLGYFCREGELPKPCPAGTYSPYRGGVGPDSCLPCAPGTPFPALKPLRKASRSAGKPLQTWSTELLYRLGYRIRRLQKKYSRGCDYHLVVRLVARCSGCSYWISLQMSPAVLSDTLLGQACRLAEFKPKECHGGYFCLSGTTSARPADLTQQEAEAVAESRPGAPTTGGGKCPRGFFCPEGSERPSPCPSGRSCGVTALAEPQSVCSAGYFCRAKAQSDSPSATEYLSKCPSSNLAGPCPPGMSPLTSG</sequence>
<dbReference type="RefSeq" id="XP_067921449.1">
    <property type="nucleotide sequence ID" value="XM_068066566.1"/>
</dbReference>
<dbReference type="InterPro" id="IPR009030">
    <property type="entry name" value="Growth_fac_rcpt_cys_sf"/>
</dbReference>
<feature type="compositionally biased region" description="Polar residues" evidence="1">
    <location>
        <begin position="266"/>
        <end position="275"/>
    </location>
</feature>
<accession>A0A2C6KUG2</accession>
<keyword evidence="3" id="KW-1185">Reference proteome</keyword>
<evidence type="ECO:0000313" key="2">
    <source>
        <dbReference type="EMBL" id="PHJ19753.1"/>
    </source>
</evidence>
<dbReference type="VEuPathDB" id="ToxoDB:CSUI_006406"/>
<dbReference type="SMART" id="SM01411">
    <property type="entry name" value="Ephrin_rec_like"/>
    <property type="match status" value="12"/>
</dbReference>